<organism evidence="2 3">
    <name type="scientific">Pycnoporus cinnabarinus</name>
    <name type="common">Cinnabar-red polypore</name>
    <name type="synonym">Trametes cinnabarina</name>
    <dbReference type="NCBI Taxonomy" id="5643"/>
    <lineage>
        <taxon>Eukaryota</taxon>
        <taxon>Fungi</taxon>
        <taxon>Dikarya</taxon>
        <taxon>Basidiomycota</taxon>
        <taxon>Agaricomycotina</taxon>
        <taxon>Agaricomycetes</taxon>
        <taxon>Polyporales</taxon>
        <taxon>Polyporaceae</taxon>
        <taxon>Trametes</taxon>
    </lineage>
</organism>
<dbReference type="Proteomes" id="UP000029665">
    <property type="component" value="Unassembled WGS sequence"/>
</dbReference>
<dbReference type="EMBL" id="CCBP010000702">
    <property type="protein sequence ID" value="CDO78168.1"/>
    <property type="molecule type" value="Genomic_DNA"/>
</dbReference>
<proteinExistence type="predicted"/>
<keyword evidence="3" id="KW-1185">Reference proteome</keyword>
<dbReference type="HOGENOM" id="CLU_662464_0_0_1"/>
<reference evidence="2" key="1">
    <citation type="submission" date="2014-01" db="EMBL/GenBank/DDBJ databases">
        <title>The genome of the white-rot fungus Pycnoporus cinnabarinus: a basidiomycete model with a versatile arsenal for lignocellulosic biomass breakdown.</title>
        <authorList>
            <person name="Levasseur A."/>
            <person name="Lomascolo A."/>
            <person name="Ruiz-Duenas F.J."/>
            <person name="Uzan E."/>
            <person name="Piumi F."/>
            <person name="Kues U."/>
            <person name="Ram A.F.J."/>
            <person name="Murat C."/>
            <person name="Haon M."/>
            <person name="Benoit I."/>
            <person name="Arfi Y."/>
            <person name="Chevret D."/>
            <person name="Drula E."/>
            <person name="Kwon M.J."/>
            <person name="Gouret P."/>
            <person name="Lesage-Meessen L."/>
            <person name="Lombard V."/>
            <person name="Mariette J."/>
            <person name="Noirot C."/>
            <person name="Park J."/>
            <person name="Patyshakuliyeva A."/>
            <person name="Wieneger R.A.B."/>
            <person name="Wosten H.A.B."/>
            <person name="Martin F."/>
            <person name="Coutinho P.M."/>
            <person name="de Vries R."/>
            <person name="Martinez A.T."/>
            <person name="Klopp C."/>
            <person name="Pontarotti P."/>
            <person name="Henrissat B."/>
            <person name="Record E."/>
        </authorList>
    </citation>
    <scope>NUCLEOTIDE SEQUENCE [LARGE SCALE GENOMIC DNA]</scope>
    <source>
        <strain evidence="2">BRFM137</strain>
    </source>
</reference>
<accession>A0A060T017</accession>
<dbReference type="STRING" id="5643.A0A060T017"/>
<comment type="caution">
    <text evidence="2">The sequence shown here is derived from an EMBL/GenBank/DDBJ whole genome shotgun (WGS) entry which is preliminary data.</text>
</comment>
<evidence type="ECO:0000313" key="2">
    <source>
        <dbReference type="EMBL" id="CDO78168.1"/>
    </source>
</evidence>
<feature type="region of interest" description="Disordered" evidence="1">
    <location>
        <begin position="384"/>
        <end position="408"/>
    </location>
</feature>
<protein>
    <submittedName>
        <fullName evidence="2">Uncharacterized protein</fullName>
    </submittedName>
</protein>
<dbReference type="AlphaFoldDB" id="A0A060T017"/>
<feature type="region of interest" description="Disordered" evidence="1">
    <location>
        <begin position="137"/>
        <end position="164"/>
    </location>
</feature>
<evidence type="ECO:0000313" key="3">
    <source>
        <dbReference type="Proteomes" id="UP000029665"/>
    </source>
</evidence>
<name>A0A060T017_PYCCI</name>
<sequence length="415" mass="46248">MGIFREALENLQPSDDIGLVEIWLDVFLEAATLAAKAFNGNTALHCGNGSSELPPLVCGLSTQTPQEAELTIGVCRTYAEQNRKQTEKTRIRMAYGHAKQAICTTNDALMKRKYERDKKRFQRFRKKYQAEQAGPTVIELNNSGPSNAESGHAMSHADAAERQKRAQEFLPASLPVTHHDENARHAWGSSSTAHCREVKQKYLEKKAIKHGAPQPRPQALRMNWQSWPYWLKITTAQEKLMTWSPTVIIKLLQRNDPDLFSGLQVPTLSRWIAVDEDGRRSWSAAMLHCAHLSKCSGATMRSKTLSKYPLIVSDAVAQLTALRVAGIVVQGPLVMAILKAHILHKAPEVLAPSSMFKLSSSWVHRFVQDVMNWSSRKGMLSRPVPEGLEGPFPRKSDGFSPGLRGNSDGNYALTF</sequence>
<evidence type="ECO:0000256" key="1">
    <source>
        <dbReference type="SAM" id="MobiDB-lite"/>
    </source>
</evidence>
<feature type="compositionally biased region" description="Polar residues" evidence="1">
    <location>
        <begin position="139"/>
        <end position="149"/>
    </location>
</feature>
<gene>
    <name evidence="2" type="ORF">BN946_scf184676.g2</name>
</gene>
<dbReference type="OrthoDB" id="3341102at2759"/>